<keyword evidence="1" id="KW-0343">GTPase activation</keyword>
<dbReference type="GO" id="GO:0031267">
    <property type="term" value="F:small GTPase binding"/>
    <property type="evidence" value="ECO:0007669"/>
    <property type="project" value="TreeGrafter"/>
</dbReference>
<dbReference type="PANTHER" id="PTHR24113">
    <property type="entry name" value="RAN GTPASE-ACTIVATING PROTEIN 1"/>
    <property type="match status" value="1"/>
</dbReference>
<dbReference type="InterPro" id="IPR027038">
    <property type="entry name" value="RanGap"/>
</dbReference>
<dbReference type="Proteomes" id="UP000761534">
    <property type="component" value="Unassembled WGS sequence"/>
</dbReference>
<dbReference type="GO" id="GO:0005096">
    <property type="term" value="F:GTPase activator activity"/>
    <property type="evidence" value="ECO:0007669"/>
    <property type="project" value="UniProtKB-KW"/>
</dbReference>
<feature type="compositionally biased region" description="Acidic residues" evidence="4">
    <location>
        <begin position="336"/>
        <end position="360"/>
    </location>
</feature>
<dbReference type="GO" id="GO:0005829">
    <property type="term" value="C:cytosol"/>
    <property type="evidence" value="ECO:0007669"/>
    <property type="project" value="TreeGrafter"/>
</dbReference>
<evidence type="ECO:0000256" key="3">
    <source>
        <dbReference type="ARBA" id="ARBA00022737"/>
    </source>
</evidence>
<evidence type="ECO:0000313" key="6">
    <source>
        <dbReference type="Proteomes" id="UP000761534"/>
    </source>
</evidence>
<organism evidence="5 6">
    <name type="scientific">Trichomonascus ciferrii</name>
    <dbReference type="NCBI Taxonomy" id="44093"/>
    <lineage>
        <taxon>Eukaryota</taxon>
        <taxon>Fungi</taxon>
        <taxon>Dikarya</taxon>
        <taxon>Ascomycota</taxon>
        <taxon>Saccharomycotina</taxon>
        <taxon>Dipodascomycetes</taxon>
        <taxon>Dipodascales</taxon>
        <taxon>Trichomonascaceae</taxon>
        <taxon>Trichomonascus</taxon>
        <taxon>Trichomonascus ciferrii complex</taxon>
    </lineage>
</organism>
<dbReference type="VEuPathDB" id="FungiDB:TRICI_003837"/>
<keyword evidence="6" id="KW-1185">Reference proteome</keyword>
<comment type="caution">
    <text evidence="5">The sequence shown here is derived from an EMBL/GenBank/DDBJ whole genome shotgun (WGS) entry which is preliminary data.</text>
</comment>
<gene>
    <name evidence="5" type="ORF">TRICI_003837</name>
</gene>
<protein>
    <recommendedName>
        <fullName evidence="7">Ran GTPase-activating protein 1</fullName>
    </recommendedName>
</protein>
<dbReference type="GO" id="GO:0005634">
    <property type="term" value="C:nucleus"/>
    <property type="evidence" value="ECO:0007669"/>
    <property type="project" value="TreeGrafter"/>
</dbReference>
<dbReference type="InterPro" id="IPR001611">
    <property type="entry name" value="Leu-rich_rpt"/>
</dbReference>
<dbReference type="GO" id="GO:0006913">
    <property type="term" value="P:nucleocytoplasmic transport"/>
    <property type="evidence" value="ECO:0007669"/>
    <property type="project" value="TreeGrafter"/>
</dbReference>
<evidence type="ECO:0000256" key="4">
    <source>
        <dbReference type="SAM" id="MobiDB-lite"/>
    </source>
</evidence>
<keyword evidence="2" id="KW-0433">Leucine-rich repeat</keyword>
<reference evidence="5" key="1">
    <citation type="journal article" date="2019" name="G3 (Bethesda)">
        <title>Genome Assemblies of Two Rare Opportunistic Yeast Pathogens: Diutina rugosa (syn. Candida rugosa) and Trichomonascus ciferrii (syn. Candida ciferrii).</title>
        <authorList>
            <person name="Mixao V."/>
            <person name="Saus E."/>
            <person name="Hansen A.P."/>
            <person name="Lass-Florl C."/>
            <person name="Gabaldon T."/>
        </authorList>
    </citation>
    <scope>NUCLEOTIDE SEQUENCE</scope>
    <source>
        <strain evidence="5">CBS 4856</strain>
    </source>
</reference>
<evidence type="ECO:0000313" key="5">
    <source>
        <dbReference type="EMBL" id="KAA8911352.1"/>
    </source>
</evidence>
<dbReference type="GO" id="GO:0048471">
    <property type="term" value="C:perinuclear region of cytoplasm"/>
    <property type="evidence" value="ECO:0007669"/>
    <property type="project" value="TreeGrafter"/>
</dbReference>
<dbReference type="SMART" id="SM00368">
    <property type="entry name" value="LRR_RI"/>
    <property type="match status" value="8"/>
</dbReference>
<keyword evidence="3" id="KW-0677">Repeat</keyword>
<evidence type="ECO:0000256" key="2">
    <source>
        <dbReference type="ARBA" id="ARBA00022614"/>
    </source>
</evidence>
<dbReference type="PANTHER" id="PTHR24113:SF12">
    <property type="entry name" value="RAN GTPASE-ACTIVATING PROTEIN 1"/>
    <property type="match status" value="1"/>
</dbReference>
<dbReference type="Gene3D" id="3.80.10.10">
    <property type="entry name" value="Ribonuclease Inhibitor"/>
    <property type="match status" value="1"/>
</dbReference>
<proteinExistence type="predicted"/>
<dbReference type="InterPro" id="IPR032675">
    <property type="entry name" value="LRR_dom_sf"/>
</dbReference>
<dbReference type="AlphaFoldDB" id="A0A642V2M8"/>
<sequence length="394" mass="43353">MTVFSLNGKGLKLDSAEDIQPHLDELKKLQNVTEIDLVGNTYGIEASKALGEAVKGLSDLEKANLSDIFTGRLREEIPKSLDYILKGLLSCKKLHTVDLSDNAFGIATIDPLESFLSQHTPLEHLILANNGFGPEAGSRIAGALEKLATAKKEAGVDSKLQTVVCGRNRLENGSMEAWAKFLSAHGTIKEIRLYQNGIRQEGIEHLLLHGLSKSPELEKLDLQDNTFTAKGAKALAEVFKGWKNIKEIGISDCLLTAEGGEVLARALVESEVLDSLQALKLQYNEIEETGLNLLKQAVEKRMPNLKLLELNGNRFSEEHELVDAITQIFEDRGFGELDELDDMEEETEDEESDEDEEDQLEAGAKDADDEENENVAPEKSSSVDELADKVAKEL</sequence>
<dbReference type="CDD" id="cd00116">
    <property type="entry name" value="LRR_RI"/>
    <property type="match status" value="1"/>
</dbReference>
<accession>A0A642V2M8</accession>
<dbReference type="EMBL" id="SWFS01000287">
    <property type="protein sequence ID" value="KAA8911352.1"/>
    <property type="molecule type" value="Genomic_DNA"/>
</dbReference>
<feature type="region of interest" description="Disordered" evidence="4">
    <location>
        <begin position="335"/>
        <end position="394"/>
    </location>
</feature>
<evidence type="ECO:0000256" key="1">
    <source>
        <dbReference type="ARBA" id="ARBA00022468"/>
    </source>
</evidence>
<dbReference type="Pfam" id="PF13516">
    <property type="entry name" value="LRR_6"/>
    <property type="match status" value="2"/>
</dbReference>
<dbReference type="SUPFAM" id="SSF52047">
    <property type="entry name" value="RNI-like"/>
    <property type="match status" value="1"/>
</dbReference>
<evidence type="ECO:0008006" key="7">
    <source>
        <dbReference type="Google" id="ProtNLM"/>
    </source>
</evidence>
<dbReference type="OrthoDB" id="184583at2759"/>
<name>A0A642V2M8_9ASCO</name>